<protein>
    <submittedName>
        <fullName evidence="2">Uncharacterized protein</fullName>
    </submittedName>
</protein>
<evidence type="ECO:0000256" key="1">
    <source>
        <dbReference type="SAM" id="Phobius"/>
    </source>
</evidence>
<dbReference type="InterPro" id="IPR053824">
    <property type="entry name" value="DUF7010"/>
</dbReference>
<gene>
    <name evidence="2" type="ORF">M6D89_09260</name>
</gene>
<reference evidence="2" key="2">
    <citation type="submission" date="2023-01" db="EMBL/GenBank/DDBJ databases">
        <title>Gilvimarinus xylanilyticus HB14 isolated from Caulerpa lentillifera aquaculture base in Hainan, China.</title>
        <authorList>
            <person name="Zhang Y.-J."/>
        </authorList>
    </citation>
    <scope>NUCLEOTIDE SEQUENCE</scope>
    <source>
        <strain evidence="2">HB14</strain>
    </source>
</reference>
<feature type="transmembrane region" description="Helical" evidence="1">
    <location>
        <begin position="43"/>
        <end position="66"/>
    </location>
</feature>
<evidence type="ECO:0000313" key="2">
    <source>
        <dbReference type="EMBL" id="MCP8899484.1"/>
    </source>
</evidence>
<feature type="transmembrane region" description="Helical" evidence="1">
    <location>
        <begin position="106"/>
        <end position="122"/>
    </location>
</feature>
<dbReference type="Proteomes" id="UP001139319">
    <property type="component" value="Unassembled WGS sequence"/>
</dbReference>
<proteinExistence type="predicted"/>
<keyword evidence="1" id="KW-0812">Transmembrane</keyword>
<keyword evidence="1" id="KW-1133">Transmembrane helix</keyword>
<sequence>MNNINDYQKDMNTAYYYGVPGIIASGSVWLLAGLVALLHSANVGIATLIVGGTLIFPLSVLLCKALGRSGKHQKGNPLAPLAIEGTLWMLFSIPIAIGAAFYRPEWFFPAMMFVIGGRYLTFNTLYGNRIFWLFGGVLFAAAWLLLALQVPVYAGGLTGGMIELVFAFIIFMQSKKSSAD</sequence>
<dbReference type="EMBL" id="JAMFTH010000002">
    <property type="protein sequence ID" value="MCP8899484.1"/>
    <property type="molecule type" value="Genomic_DNA"/>
</dbReference>
<reference evidence="2" key="1">
    <citation type="submission" date="2022-05" db="EMBL/GenBank/DDBJ databases">
        <authorList>
            <person name="Sun H.-N."/>
        </authorList>
    </citation>
    <scope>NUCLEOTIDE SEQUENCE</scope>
    <source>
        <strain evidence="2">HB14</strain>
    </source>
</reference>
<feature type="transmembrane region" description="Helical" evidence="1">
    <location>
        <begin position="78"/>
        <end position="100"/>
    </location>
</feature>
<feature type="transmembrane region" description="Helical" evidence="1">
    <location>
        <begin position="129"/>
        <end position="146"/>
    </location>
</feature>
<dbReference type="RefSeq" id="WP_253967782.1">
    <property type="nucleotide sequence ID" value="NZ_JAMFTH010000002.1"/>
</dbReference>
<keyword evidence="3" id="KW-1185">Reference proteome</keyword>
<feature type="transmembrane region" description="Helical" evidence="1">
    <location>
        <begin position="14"/>
        <end position="37"/>
    </location>
</feature>
<accession>A0A9X2HYL6</accession>
<feature type="transmembrane region" description="Helical" evidence="1">
    <location>
        <begin position="152"/>
        <end position="172"/>
    </location>
</feature>
<organism evidence="2 3">
    <name type="scientific">Gilvimarinus xylanilyticus</name>
    <dbReference type="NCBI Taxonomy" id="2944139"/>
    <lineage>
        <taxon>Bacteria</taxon>
        <taxon>Pseudomonadati</taxon>
        <taxon>Pseudomonadota</taxon>
        <taxon>Gammaproteobacteria</taxon>
        <taxon>Cellvibrionales</taxon>
        <taxon>Cellvibrionaceae</taxon>
        <taxon>Gilvimarinus</taxon>
    </lineage>
</organism>
<evidence type="ECO:0000313" key="3">
    <source>
        <dbReference type="Proteomes" id="UP001139319"/>
    </source>
</evidence>
<comment type="caution">
    <text evidence="2">The sequence shown here is derived from an EMBL/GenBank/DDBJ whole genome shotgun (WGS) entry which is preliminary data.</text>
</comment>
<keyword evidence="1" id="KW-0472">Membrane</keyword>
<dbReference type="AlphaFoldDB" id="A0A9X2HYL6"/>
<dbReference type="Pfam" id="PF22765">
    <property type="entry name" value="DUF7010"/>
    <property type="match status" value="1"/>
</dbReference>
<name>A0A9X2HYL6_9GAMM</name>